<gene>
    <name evidence="4" type="ORF">H2201_002714</name>
</gene>
<protein>
    <recommendedName>
        <fullName evidence="3">Isochorismatase-like domain-containing protein</fullName>
    </recommendedName>
</protein>
<name>A0ABQ9P2X2_9PEZI</name>
<dbReference type="PANTHER" id="PTHR43540:SF15">
    <property type="entry name" value="BLR5631 PROTEIN"/>
    <property type="match status" value="1"/>
</dbReference>
<dbReference type="Proteomes" id="UP001172684">
    <property type="component" value="Unassembled WGS sequence"/>
</dbReference>
<keyword evidence="5" id="KW-1185">Reference proteome</keyword>
<accession>A0ABQ9P2X2</accession>
<dbReference type="PANTHER" id="PTHR43540">
    <property type="entry name" value="PEROXYUREIDOACRYLATE/UREIDOACRYLATE AMIDOHYDROLASE-RELATED"/>
    <property type="match status" value="1"/>
</dbReference>
<evidence type="ECO:0000259" key="3">
    <source>
        <dbReference type="Pfam" id="PF00857"/>
    </source>
</evidence>
<evidence type="ECO:0000313" key="4">
    <source>
        <dbReference type="EMBL" id="KAJ9667193.1"/>
    </source>
</evidence>
<keyword evidence="2" id="KW-0378">Hydrolase</keyword>
<reference evidence="4" key="1">
    <citation type="submission" date="2022-10" db="EMBL/GenBank/DDBJ databases">
        <title>Culturing micro-colonial fungi from biological soil crusts in the Mojave desert and describing Neophaeococcomyces mojavensis, and introducing the new genera and species Taxawa tesnikishii.</title>
        <authorList>
            <person name="Kurbessoian T."/>
            <person name="Stajich J.E."/>
        </authorList>
    </citation>
    <scope>NUCLEOTIDE SEQUENCE</scope>
    <source>
        <strain evidence="4">TK_1</strain>
    </source>
</reference>
<comment type="similarity">
    <text evidence="1">Belongs to the isochorismatase family.</text>
</comment>
<comment type="caution">
    <text evidence="4">The sequence shown here is derived from an EMBL/GenBank/DDBJ whole genome shotgun (WGS) entry which is preliminary data.</text>
</comment>
<dbReference type="InterPro" id="IPR050272">
    <property type="entry name" value="Isochorismatase-like_hydrls"/>
</dbReference>
<dbReference type="SUPFAM" id="SSF52499">
    <property type="entry name" value="Isochorismatase-like hydrolases"/>
    <property type="match status" value="1"/>
</dbReference>
<evidence type="ECO:0000256" key="2">
    <source>
        <dbReference type="ARBA" id="ARBA00022801"/>
    </source>
</evidence>
<feature type="domain" description="Isochorismatase-like" evidence="3">
    <location>
        <begin position="24"/>
        <end position="194"/>
    </location>
</feature>
<organism evidence="4 5">
    <name type="scientific">Coniosporium apollinis</name>
    <dbReference type="NCBI Taxonomy" id="61459"/>
    <lineage>
        <taxon>Eukaryota</taxon>
        <taxon>Fungi</taxon>
        <taxon>Dikarya</taxon>
        <taxon>Ascomycota</taxon>
        <taxon>Pezizomycotina</taxon>
        <taxon>Dothideomycetes</taxon>
        <taxon>Dothideomycetes incertae sedis</taxon>
        <taxon>Coniosporium</taxon>
    </lineage>
</organism>
<dbReference type="InterPro" id="IPR036380">
    <property type="entry name" value="Isochorismatase-like_sf"/>
</dbReference>
<dbReference type="InterPro" id="IPR000868">
    <property type="entry name" value="Isochorismatase-like_dom"/>
</dbReference>
<proteinExistence type="inferred from homology"/>
<dbReference type="EMBL" id="JAPDRL010000014">
    <property type="protein sequence ID" value="KAJ9667193.1"/>
    <property type="molecule type" value="Genomic_DNA"/>
</dbReference>
<evidence type="ECO:0000256" key="1">
    <source>
        <dbReference type="ARBA" id="ARBA00006336"/>
    </source>
</evidence>
<dbReference type="Pfam" id="PF00857">
    <property type="entry name" value="Isochorismatase"/>
    <property type="match status" value="1"/>
</dbReference>
<evidence type="ECO:0000313" key="5">
    <source>
        <dbReference type="Proteomes" id="UP001172684"/>
    </source>
</evidence>
<sequence>MASATSFRHDILGIPKSSATPKDSVLVIIDAQNEYAKGKLAVSNLESSRAAIRSLLDKYRQADGKIVHILHSVPEGAPVFTPGTELEKEFDELKPQGNEKVIVKKYPGSFAETSLKDELKSLPDEAPGKIVLCGYMAHVCVSTTAREAHQLGYDVVLVEDAIGDRDIPGASGEEVTKMVMLELSDMFGTVVKSDEIK</sequence>
<dbReference type="Gene3D" id="3.40.50.850">
    <property type="entry name" value="Isochorismatase-like"/>
    <property type="match status" value="1"/>
</dbReference>